<keyword evidence="4" id="KW-0012">Acyltransferase</keyword>
<gene>
    <name evidence="7" type="ORF">SAMN04487949_2244</name>
</gene>
<dbReference type="PANTHER" id="PTHR18919">
    <property type="entry name" value="ACETYL-COA C-ACYLTRANSFERASE"/>
    <property type="match status" value="1"/>
</dbReference>
<dbReference type="RefSeq" id="WP_089697525.1">
    <property type="nucleotide sequence ID" value="NZ_FNHL01000002.1"/>
</dbReference>
<dbReference type="Pfam" id="PF02803">
    <property type="entry name" value="Thiolase_C"/>
    <property type="match status" value="1"/>
</dbReference>
<evidence type="ECO:0000256" key="3">
    <source>
        <dbReference type="ARBA" id="ARBA00023229"/>
    </source>
</evidence>
<dbReference type="NCBIfam" id="TIGR01930">
    <property type="entry name" value="AcCoA-C-Actrans"/>
    <property type="match status" value="1"/>
</dbReference>
<feature type="domain" description="Thiolase C-terminal" evidence="6">
    <location>
        <begin position="270"/>
        <end position="390"/>
    </location>
</feature>
<keyword evidence="8" id="KW-1185">Reference proteome</keyword>
<dbReference type="OrthoDB" id="25212at2157"/>
<dbReference type="PIRSF" id="PIRSF000429">
    <property type="entry name" value="Ac-CoA_Ac_transf"/>
    <property type="match status" value="1"/>
</dbReference>
<dbReference type="InterPro" id="IPR016039">
    <property type="entry name" value="Thiolase-like"/>
</dbReference>
<dbReference type="PROSITE" id="PS00737">
    <property type="entry name" value="THIOLASE_2"/>
    <property type="match status" value="1"/>
</dbReference>
<dbReference type="Pfam" id="PF00108">
    <property type="entry name" value="Thiolase_N"/>
    <property type="match status" value="1"/>
</dbReference>
<keyword evidence="3" id="KW-0414">Isoprene biosynthesis</keyword>
<feature type="domain" description="Thiolase N-terminal" evidence="5">
    <location>
        <begin position="7"/>
        <end position="261"/>
    </location>
</feature>
<sequence length="391" mass="40601">MALSDEVALIDAARTPHGSFLGSLTDHSAVDLGAVALEGLFERTDVDPDLVDWVGLGHAIQAGLGQAPARQAVLNAGLPKTVPATTINEASGSGLRAIALGADRLVAGSREFVVAGGMESMSNAPFVLGGMRAGRRYGDAELVDSMIRDGLWDLTNDAHMGELTEALVDRVGMSREAQDEYALQSHQRAAAAVERGTFDDELVAVPLGHDDVLDRDEGPRADTTLEGLAKLSPAFAKDGTITAGNASDLSDGAGVVLLGSETATLDAGFDPLAWVVDYHVSYRSPKWFGMAVADAVQGLLRANGLTVDDVDLFELNEAFAAQMVYVRERLGVPNEKLNVNGGAIALGHPIGASGGMLTTSLAHAMADRVATYGVVGMSIGGGGGIAMLLRR</sequence>
<dbReference type="SUPFAM" id="SSF53901">
    <property type="entry name" value="Thiolase-like"/>
    <property type="match status" value="2"/>
</dbReference>
<dbReference type="CDD" id="cd00751">
    <property type="entry name" value="thiolase"/>
    <property type="match status" value="1"/>
</dbReference>
<dbReference type="GO" id="GO:0016747">
    <property type="term" value="F:acyltransferase activity, transferring groups other than amino-acyl groups"/>
    <property type="evidence" value="ECO:0007669"/>
    <property type="project" value="InterPro"/>
</dbReference>
<dbReference type="AlphaFoldDB" id="A0A1G9ULT9"/>
<protein>
    <submittedName>
        <fullName evidence="7">Acetyl-CoA C-acetyltransferase</fullName>
    </submittedName>
</protein>
<dbReference type="Gene3D" id="3.40.47.10">
    <property type="match status" value="2"/>
</dbReference>
<evidence type="ECO:0000256" key="1">
    <source>
        <dbReference type="ARBA" id="ARBA00010982"/>
    </source>
</evidence>
<dbReference type="STRING" id="660521.SAMN04487949_2244"/>
<evidence type="ECO:0000259" key="5">
    <source>
        <dbReference type="Pfam" id="PF00108"/>
    </source>
</evidence>
<dbReference type="InterPro" id="IPR020613">
    <property type="entry name" value="Thiolase_CS"/>
</dbReference>
<evidence type="ECO:0000313" key="7">
    <source>
        <dbReference type="EMBL" id="SDM60899.1"/>
    </source>
</evidence>
<dbReference type="PANTHER" id="PTHR18919:SF107">
    <property type="entry name" value="ACETYL-COA ACETYLTRANSFERASE, CYTOSOLIC"/>
    <property type="match status" value="1"/>
</dbReference>
<dbReference type="InterPro" id="IPR020616">
    <property type="entry name" value="Thiolase_N"/>
</dbReference>
<dbReference type="EMBL" id="FNHL01000002">
    <property type="protein sequence ID" value="SDM60899.1"/>
    <property type="molecule type" value="Genomic_DNA"/>
</dbReference>
<proteinExistence type="inferred from homology"/>
<comment type="similarity">
    <text evidence="1">Belongs to the thiolase-like superfamily. Thiolase family.</text>
</comment>
<name>A0A1G9ULT9_9EURY</name>
<evidence type="ECO:0000259" key="6">
    <source>
        <dbReference type="Pfam" id="PF02803"/>
    </source>
</evidence>
<evidence type="ECO:0000256" key="2">
    <source>
        <dbReference type="ARBA" id="ARBA00022679"/>
    </source>
</evidence>
<evidence type="ECO:0000313" key="8">
    <source>
        <dbReference type="Proteomes" id="UP000199451"/>
    </source>
</evidence>
<keyword evidence="2 7" id="KW-0808">Transferase</keyword>
<accession>A0A1G9ULT9</accession>
<dbReference type="GO" id="GO:0008299">
    <property type="term" value="P:isoprenoid biosynthetic process"/>
    <property type="evidence" value="ECO:0007669"/>
    <property type="project" value="UniProtKB-KW"/>
</dbReference>
<organism evidence="7 8">
    <name type="scientific">Halogranum gelatinilyticum</name>
    <dbReference type="NCBI Taxonomy" id="660521"/>
    <lineage>
        <taxon>Archaea</taxon>
        <taxon>Methanobacteriati</taxon>
        <taxon>Methanobacteriota</taxon>
        <taxon>Stenosarchaea group</taxon>
        <taxon>Halobacteria</taxon>
        <taxon>Halobacteriales</taxon>
        <taxon>Haloferacaceae</taxon>
    </lineage>
</organism>
<evidence type="ECO:0000256" key="4">
    <source>
        <dbReference type="ARBA" id="ARBA00023315"/>
    </source>
</evidence>
<dbReference type="InterPro" id="IPR002155">
    <property type="entry name" value="Thiolase"/>
</dbReference>
<dbReference type="Proteomes" id="UP000199451">
    <property type="component" value="Unassembled WGS sequence"/>
</dbReference>
<reference evidence="8" key="1">
    <citation type="submission" date="2016-10" db="EMBL/GenBank/DDBJ databases">
        <authorList>
            <person name="Varghese N."/>
            <person name="Submissions S."/>
        </authorList>
    </citation>
    <scope>NUCLEOTIDE SEQUENCE [LARGE SCALE GENOMIC DNA]</scope>
    <source>
        <strain evidence="8">CGMCC 1.10119</strain>
    </source>
</reference>
<dbReference type="InterPro" id="IPR020617">
    <property type="entry name" value="Thiolase_C"/>
</dbReference>